<dbReference type="EMBL" id="NHYE01005635">
    <property type="protein sequence ID" value="PPQ66248.1"/>
    <property type="molecule type" value="Genomic_DNA"/>
</dbReference>
<keyword evidence="3" id="KW-1185">Reference proteome</keyword>
<accession>A0A409VJ20</accession>
<protein>
    <submittedName>
        <fullName evidence="2">Uncharacterized protein</fullName>
    </submittedName>
</protein>
<comment type="caution">
    <text evidence="2">The sequence shown here is derived from an EMBL/GenBank/DDBJ whole genome shotgun (WGS) entry which is preliminary data.</text>
</comment>
<gene>
    <name evidence="2" type="ORF">CVT26_010949</name>
</gene>
<feature type="signal peptide" evidence="1">
    <location>
        <begin position="1"/>
        <end position="21"/>
    </location>
</feature>
<keyword evidence="1" id="KW-0732">Signal</keyword>
<name>A0A409VJ20_9AGAR</name>
<dbReference type="AlphaFoldDB" id="A0A409VJ20"/>
<reference evidence="2 3" key="1">
    <citation type="journal article" date="2018" name="Evol. Lett.">
        <title>Horizontal gene cluster transfer increased hallucinogenic mushroom diversity.</title>
        <authorList>
            <person name="Reynolds H.T."/>
            <person name="Vijayakumar V."/>
            <person name="Gluck-Thaler E."/>
            <person name="Korotkin H.B."/>
            <person name="Matheny P.B."/>
            <person name="Slot J.C."/>
        </authorList>
    </citation>
    <scope>NUCLEOTIDE SEQUENCE [LARGE SCALE GENOMIC DNA]</scope>
    <source>
        <strain evidence="2 3">SRW20</strain>
    </source>
</reference>
<proteinExistence type="predicted"/>
<feature type="chain" id="PRO_5019334835" evidence="1">
    <location>
        <begin position="22"/>
        <end position="148"/>
    </location>
</feature>
<dbReference type="InParanoid" id="A0A409VJ20"/>
<evidence type="ECO:0000313" key="3">
    <source>
        <dbReference type="Proteomes" id="UP000284706"/>
    </source>
</evidence>
<organism evidence="2 3">
    <name type="scientific">Gymnopilus dilepis</name>
    <dbReference type="NCBI Taxonomy" id="231916"/>
    <lineage>
        <taxon>Eukaryota</taxon>
        <taxon>Fungi</taxon>
        <taxon>Dikarya</taxon>
        <taxon>Basidiomycota</taxon>
        <taxon>Agaricomycotina</taxon>
        <taxon>Agaricomycetes</taxon>
        <taxon>Agaricomycetidae</taxon>
        <taxon>Agaricales</taxon>
        <taxon>Agaricineae</taxon>
        <taxon>Hymenogastraceae</taxon>
        <taxon>Gymnopilus</taxon>
    </lineage>
</organism>
<evidence type="ECO:0000256" key="1">
    <source>
        <dbReference type="SAM" id="SignalP"/>
    </source>
</evidence>
<evidence type="ECO:0000313" key="2">
    <source>
        <dbReference type="EMBL" id="PPQ66248.1"/>
    </source>
</evidence>
<dbReference type="Proteomes" id="UP000284706">
    <property type="component" value="Unassembled WGS sequence"/>
</dbReference>
<dbReference type="OrthoDB" id="3226519at2759"/>
<sequence>MKLIRAFLLLVSMFLSVCVVANPLNWGERDFHPVHFDYADSITSTMTGILCREGCRTNITMFYNTCKSFFLNQDTEAVEYCRLTWAEKLQLMFDTCHSRGARCTGPSGTWSLTYVELIGRMFFHVTLTDVWPCKSDTNTNKWHLWIRE</sequence>